<organism evidence="1 2">
    <name type="scientific">Chryseolinea soli</name>
    <dbReference type="NCBI Taxonomy" id="2321403"/>
    <lineage>
        <taxon>Bacteria</taxon>
        <taxon>Pseudomonadati</taxon>
        <taxon>Bacteroidota</taxon>
        <taxon>Cytophagia</taxon>
        <taxon>Cytophagales</taxon>
        <taxon>Fulvivirgaceae</taxon>
        <taxon>Chryseolinea</taxon>
    </lineage>
</organism>
<gene>
    <name evidence="1" type="ORF">D4L85_15495</name>
</gene>
<dbReference type="AlphaFoldDB" id="A0A385SQT2"/>
<proteinExistence type="predicted"/>
<keyword evidence="2" id="KW-1185">Reference proteome</keyword>
<dbReference type="Proteomes" id="UP000266183">
    <property type="component" value="Chromosome"/>
</dbReference>
<dbReference type="KEGG" id="chk:D4L85_15495"/>
<dbReference type="EMBL" id="CP032382">
    <property type="protein sequence ID" value="AYB31880.1"/>
    <property type="molecule type" value="Genomic_DNA"/>
</dbReference>
<evidence type="ECO:0000313" key="1">
    <source>
        <dbReference type="EMBL" id="AYB31880.1"/>
    </source>
</evidence>
<reference evidence="2" key="1">
    <citation type="submission" date="2018-09" db="EMBL/GenBank/DDBJ databases">
        <title>Chryseolinea sp. KIS68-18 isolated from soil.</title>
        <authorList>
            <person name="Weon H.-Y."/>
            <person name="Kwon S.-W."/>
            <person name="Lee S.A."/>
        </authorList>
    </citation>
    <scope>NUCLEOTIDE SEQUENCE [LARGE SCALE GENOMIC DNA]</scope>
    <source>
        <strain evidence="2">KIS68-18</strain>
    </source>
</reference>
<evidence type="ECO:0000313" key="2">
    <source>
        <dbReference type="Proteomes" id="UP000266183"/>
    </source>
</evidence>
<protein>
    <submittedName>
        <fullName evidence="1">Uncharacterized protein</fullName>
    </submittedName>
</protein>
<name>A0A385SQT2_9BACT</name>
<sequence>MIKGILESFPIAILQSAKCILITNFFVKNYVVSRKKIVSLYIESCIKIMKGRTEIEIAGINAVKKLRRSKLKGGEFFMINLNSLPDDHCYLEFPDGTIRLAIYELGANDFTIVRELESDESSALRKKFDLEPIQ</sequence>
<accession>A0A385SQT2</accession>